<dbReference type="Pfam" id="PF18818">
    <property type="entry name" value="MPTase-PolyVal"/>
    <property type="match status" value="1"/>
</dbReference>
<comment type="caution">
    <text evidence="2">The sequence shown here is derived from an EMBL/GenBank/DDBJ whole genome shotgun (WGS) entry which is preliminary data.</text>
</comment>
<evidence type="ECO:0000313" key="2">
    <source>
        <dbReference type="EMBL" id="OQM38878.1"/>
    </source>
</evidence>
<name>A0A1V8NR31_CITBR</name>
<dbReference type="EMBL" id="NAEW01000075">
    <property type="protein sequence ID" value="OQM38878.1"/>
    <property type="molecule type" value="Genomic_DNA"/>
</dbReference>
<accession>A0A1V8NR31</accession>
<feature type="non-terminal residue" evidence="2">
    <location>
        <position position="1"/>
    </location>
</feature>
<proteinExistence type="predicted"/>
<dbReference type="AlphaFoldDB" id="A0A1V8NR31"/>
<dbReference type="RefSeq" id="WP_249025195.1">
    <property type="nucleotide sequence ID" value="NZ_NAEW01000075.1"/>
</dbReference>
<dbReference type="InterPro" id="IPR041459">
    <property type="entry name" value="MPTase-PolyVal"/>
</dbReference>
<protein>
    <submittedName>
        <fullName evidence="2">DNA primase</fullName>
    </submittedName>
</protein>
<dbReference type="Proteomes" id="UP000192573">
    <property type="component" value="Unassembled WGS sequence"/>
</dbReference>
<evidence type="ECO:0000313" key="3">
    <source>
        <dbReference type="Proteomes" id="UP000192573"/>
    </source>
</evidence>
<gene>
    <name evidence="2" type="ORF">BZK42_27855</name>
</gene>
<sequence length="153" mass="17102">VSPERLADVKTMLEATGVQLEPRFQDRAYYTPVADRIVMPLTSQFDSEADYWSTLLHEMVHSTGHRKRLDREGISAPHKKGDDAYALEELIAETGSAFLCAQLGIYGEVQHDSYIDGWLRVLKADKKALFRACSKAREAAEYLLAPLNICSAA</sequence>
<organism evidence="2 3">
    <name type="scientific">Citrobacter braakii</name>
    <dbReference type="NCBI Taxonomy" id="57706"/>
    <lineage>
        <taxon>Bacteria</taxon>
        <taxon>Pseudomonadati</taxon>
        <taxon>Pseudomonadota</taxon>
        <taxon>Gammaproteobacteria</taxon>
        <taxon>Enterobacterales</taxon>
        <taxon>Enterobacteriaceae</taxon>
        <taxon>Citrobacter</taxon>
        <taxon>Citrobacter freundii complex</taxon>
    </lineage>
</organism>
<feature type="domain" description="Polyvalent protein metallopeptidase" evidence="1">
    <location>
        <begin position="9"/>
        <end position="134"/>
    </location>
</feature>
<evidence type="ECO:0000259" key="1">
    <source>
        <dbReference type="Pfam" id="PF18818"/>
    </source>
</evidence>
<reference evidence="2 3" key="1">
    <citation type="submission" date="2017-03" db="EMBL/GenBank/DDBJ databases">
        <authorList>
            <person name="Afonso C.L."/>
            <person name="Miller P.J."/>
            <person name="Scott M.A."/>
            <person name="Spackman E."/>
            <person name="Goraichik I."/>
            <person name="Dimitrov K.M."/>
            <person name="Suarez D.L."/>
            <person name="Swayne D.E."/>
        </authorList>
    </citation>
    <scope>NUCLEOTIDE SEQUENCE [LARGE SCALE GENOMIC DNA]</scope>
    <source>
        <strain evidence="2 3">ATCC 51113</strain>
    </source>
</reference>